<evidence type="ECO:0000259" key="1">
    <source>
        <dbReference type="Pfam" id="PF04230"/>
    </source>
</evidence>
<comment type="caution">
    <text evidence="2">The sequence shown here is derived from an EMBL/GenBank/DDBJ whole genome shotgun (WGS) entry which is preliminary data.</text>
</comment>
<dbReference type="Proteomes" id="UP000572377">
    <property type="component" value="Unassembled WGS sequence"/>
</dbReference>
<evidence type="ECO:0000313" key="3">
    <source>
        <dbReference type="Proteomes" id="UP000572377"/>
    </source>
</evidence>
<name>A0A849KPG8_9RHOB</name>
<dbReference type="GO" id="GO:0016740">
    <property type="term" value="F:transferase activity"/>
    <property type="evidence" value="ECO:0007669"/>
    <property type="project" value="UniProtKB-KW"/>
</dbReference>
<dbReference type="PANTHER" id="PTHR36836">
    <property type="entry name" value="COLANIC ACID BIOSYNTHESIS PROTEIN WCAK"/>
    <property type="match status" value="1"/>
</dbReference>
<dbReference type="Pfam" id="PF04230">
    <property type="entry name" value="PS_pyruv_trans"/>
    <property type="match status" value="1"/>
</dbReference>
<dbReference type="EMBL" id="JABFBC010000001">
    <property type="protein sequence ID" value="NNU78943.1"/>
    <property type="molecule type" value="Genomic_DNA"/>
</dbReference>
<keyword evidence="3" id="KW-1185">Reference proteome</keyword>
<dbReference type="InterPro" id="IPR007345">
    <property type="entry name" value="Polysacch_pyruvyl_Trfase"/>
</dbReference>
<sequence length="337" mass="36757">MLNAVLLNDTTPDNHHGCLRVIEVIRRKSERSGIRLIATAKVREDWTRSAPFLEAMRQADLVLINGEGTLHHGTPHGERLLSVVQHPARGGKPVHLLNAMYQENPDAWGANLALMSSVTARDSRSAAALSRLLGRQIDWMPDLTLCDGSLATDAPREGIILGDSVLKPVSRALAEMSLEAEGRRLVPILKSLKAQKGRTAPGRLLRRLHVAVHARAYHRRYPSLQIPQTPEAYAAALSAARLHVTGRFHGVCFSLLTETPFLAIGSNSWKMEALVSDLGLDRTRIMSLDATRAALVSDRGFDFTENERSAIRSQLAAASSNADILFNAIAASAQGRV</sequence>
<feature type="domain" description="Polysaccharide pyruvyl transferase" evidence="1">
    <location>
        <begin position="39"/>
        <end position="267"/>
    </location>
</feature>
<keyword evidence="2" id="KW-0808">Transferase</keyword>
<gene>
    <name evidence="2" type="ORF">HMH01_00700</name>
</gene>
<protein>
    <submittedName>
        <fullName evidence="2">Polysaccharide pyruvyl transferase family protein</fullName>
    </submittedName>
</protein>
<dbReference type="AlphaFoldDB" id="A0A849KPG8"/>
<organism evidence="2 3">
    <name type="scientific">Halovulum dunhuangense</name>
    <dbReference type="NCBI Taxonomy" id="1505036"/>
    <lineage>
        <taxon>Bacteria</taxon>
        <taxon>Pseudomonadati</taxon>
        <taxon>Pseudomonadota</taxon>
        <taxon>Alphaproteobacteria</taxon>
        <taxon>Rhodobacterales</taxon>
        <taxon>Paracoccaceae</taxon>
        <taxon>Halovulum</taxon>
    </lineage>
</organism>
<evidence type="ECO:0000313" key="2">
    <source>
        <dbReference type="EMBL" id="NNU78943.1"/>
    </source>
</evidence>
<proteinExistence type="predicted"/>
<dbReference type="PANTHER" id="PTHR36836:SF1">
    <property type="entry name" value="COLANIC ACID BIOSYNTHESIS PROTEIN WCAK"/>
    <property type="match status" value="1"/>
</dbReference>
<accession>A0A849KPG8</accession>
<reference evidence="2 3" key="1">
    <citation type="submission" date="2020-05" db="EMBL/GenBank/DDBJ databases">
        <title>Gimesia benthica sp. nov., a novel planctomycete isolated from a deep-sea water sample of the Northwest Indian Ocean.</title>
        <authorList>
            <person name="Wang J."/>
            <person name="Ruan C."/>
            <person name="Song L."/>
            <person name="Zhu Y."/>
            <person name="Li A."/>
            <person name="Zheng X."/>
            <person name="Wang L."/>
            <person name="Lu Z."/>
            <person name="Huang Y."/>
            <person name="Du W."/>
            <person name="Zhou Y."/>
            <person name="Huang L."/>
            <person name="Dai X."/>
        </authorList>
    </citation>
    <scope>NUCLEOTIDE SEQUENCE [LARGE SCALE GENOMIC DNA]</scope>
    <source>
        <strain evidence="2 3">YYQ-30</strain>
    </source>
</reference>